<dbReference type="Proteomes" id="UP000004410">
    <property type="component" value="Unassembled WGS sequence"/>
</dbReference>
<sequence>MTVTPGSEYKKDGGRRLLLFFLCNCRNLGISYIKIMLY</sequence>
<reference evidence="1 2" key="2">
    <citation type="submission" date="2007-06" db="EMBL/GenBank/DDBJ databases">
        <title>Draft genome sequence of Ruminococcus gnavus (ATCC 29149).</title>
        <authorList>
            <person name="Sudarsanam P."/>
            <person name="Ley R."/>
            <person name="Guruge J."/>
            <person name="Turnbaugh P.J."/>
            <person name="Mahowald M."/>
            <person name="Liep D."/>
            <person name="Gordon J."/>
        </authorList>
    </citation>
    <scope>NUCLEOTIDE SEQUENCE [LARGE SCALE GENOMIC DNA]</scope>
    <source>
        <strain evidence="1 2">ATCC 29149</strain>
    </source>
</reference>
<evidence type="ECO:0000313" key="1">
    <source>
        <dbReference type="EMBL" id="EDN75818.1"/>
    </source>
</evidence>
<name>A7B8D5_MEDG7</name>
<evidence type="ECO:0000313" key="2">
    <source>
        <dbReference type="Proteomes" id="UP000004410"/>
    </source>
</evidence>
<gene>
    <name evidence="1" type="ORF">RUMGNA_03857</name>
</gene>
<protein>
    <submittedName>
        <fullName evidence="1">Uncharacterized protein</fullName>
    </submittedName>
</protein>
<dbReference type="EMBL" id="AAYG02000035">
    <property type="protein sequence ID" value="EDN75818.1"/>
    <property type="molecule type" value="Genomic_DNA"/>
</dbReference>
<accession>A7B8D5</accession>
<dbReference type="PaxDb" id="411470-RUMGNA_03857"/>
<comment type="caution">
    <text evidence="1">The sequence shown here is derived from an EMBL/GenBank/DDBJ whole genome shotgun (WGS) entry which is preliminary data.</text>
</comment>
<reference evidence="1 2" key="1">
    <citation type="submission" date="2007-04" db="EMBL/GenBank/DDBJ databases">
        <authorList>
            <person name="Fulton L."/>
            <person name="Clifton S."/>
            <person name="Fulton B."/>
            <person name="Xu J."/>
            <person name="Minx P."/>
            <person name="Pepin K.H."/>
            <person name="Johnson M."/>
            <person name="Thiruvilangam P."/>
            <person name="Bhonagiri V."/>
            <person name="Nash W.E."/>
            <person name="Mardis E.R."/>
            <person name="Wilson R.K."/>
        </authorList>
    </citation>
    <scope>NUCLEOTIDE SEQUENCE [LARGE SCALE GENOMIC DNA]</scope>
    <source>
        <strain evidence="1 2">ATCC 29149</strain>
    </source>
</reference>
<proteinExistence type="predicted"/>
<dbReference type="AlphaFoldDB" id="A7B8D5"/>
<organism evidence="1 2">
    <name type="scientific">Mediterraneibacter gnavus (strain ATCC 29149 / DSM 114966 / JCM 6515 / VPI C7-9)</name>
    <name type="common">Ruminococcus gnavus</name>
    <dbReference type="NCBI Taxonomy" id="411470"/>
    <lineage>
        <taxon>Bacteria</taxon>
        <taxon>Bacillati</taxon>
        <taxon>Bacillota</taxon>
        <taxon>Clostridia</taxon>
        <taxon>Lachnospirales</taxon>
        <taxon>Lachnospiraceae</taxon>
        <taxon>Mediterraneibacter</taxon>
    </lineage>
</organism>